<organism evidence="1 2">
    <name type="scientific">Aspergillus tanneri</name>
    <dbReference type="NCBI Taxonomy" id="1220188"/>
    <lineage>
        <taxon>Eukaryota</taxon>
        <taxon>Fungi</taxon>
        <taxon>Dikarya</taxon>
        <taxon>Ascomycota</taxon>
        <taxon>Pezizomycotina</taxon>
        <taxon>Eurotiomycetes</taxon>
        <taxon>Eurotiomycetidae</taxon>
        <taxon>Eurotiales</taxon>
        <taxon>Aspergillaceae</taxon>
        <taxon>Aspergillus</taxon>
        <taxon>Aspergillus subgen. Circumdati</taxon>
    </lineage>
</organism>
<gene>
    <name evidence="1" type="ORF">ATNIH1004_008535</name>
</gene>
<dbReference type="GeneID" id="54331237"/>
<dbReference type="Proteomes" id="UP000324241">
    <property type="component" value="Unassembled WGS sequence"/>
</dbReference>
<dbReference type="EMBL" id="QUQM01000006">
    <property type="protein sequence ID" value="KAA8644334.1"/>
    <property type="molecule type" value="Genomic_DNA"/>
</dbReference>
<name>A0A5M9MG66_9EURO</name>
<proteinExistence type="predicted"/>
<comment type="caution">
    <text evidence="1">The sequence shown here is derived from an EMBL/GenBank/DDBJ whole genome shotgun (WGS) entry which is preliminary data.</text>
</comment>
<dbReference type="AlphaFoldDB" id="A0A5M9MG66"/>
<sequence>MVTTTRVEKTPQTPAPMFFSTVSREMSGLSNRAEEVVTVAWTKCLSWTSEMSRTPDVGTKWFRKCCSSAPTRGQESERMIDRDACLMITREREQMAHASLEVSPWEPSRVDVDVPWPQ</sequence>
<reference evidence="1 2" key="1">
    <citation type="submission" date="2019-08" db="EMBL/GenBank/DDBJ databases">
        <title>The genome sequence of a newly discovered highly antifungal drug resistant Aspergillus species, Aspergillus tanneri NIH 1004.</title>
        <authorList>
            <person name="Mounaud S."/>
            <person name="Singh I."/>
            <person name="Joardar V."/>
            <person name="Pakala S."/>
            <person name="Pakala S."/>
            <person name="Venepally P."/>
            <person name="Chung J.K."/>
            <person name="Losada L."/>
            <person name="Nierman W.C."/>
        </authorList>
    </citation>
    <scope>NUCLEOTIDE SEQUENCE [LARGE SCALE GENOMIC DNA]</scope>
    <source>
        <strain evidence="1 2">NIH1004</strain>
    </source>
</reference>
<dbReference type="RefSeq" id="XP_033423695.1">
    <property type="nucleotide sequence ID" value="XM_033573143.1"/>
</dbReference>
<protein>
    <submittedName>
        <fullName evidence="1">Uncharacterized protein</fullName>
    </submittedName>
</protein>
<evidence type="ECO:0000313" key="2">
    <source>
        <dbReference type="Proteomes" id="UP000324241"/>
    </source>
</evidence>
<evidence type="ECO:0000313" key="1">
    <source>
        <dbReference type="EMBL" id="KAA8644334.1"/>
    </source>
</evidence>
<accession>A0A5M9MG66</accession>